<feature type="domain" description="Ketopantoate reductase C-terminal" evidence="12">
    <location>
        <begin position="176"/>
        <end position="316"/>
    </location>
</feature>
<comment type="pathway">
    <text evidence="1 10">Cofactor biosynthesis; (R)-pantothenate biosynthesis; (R)-pantoate from 3-methyl-2-oxobutanoate: step 2/2.</text>
</comment>
<dbReference type="InterPro" id="IPR008927">
    <property type="entry name" value="6-PGluconate_DH-like_C_sf"/>
</dbReference>
<dbReference type="AlphaFoldDB" id="A0A2P6AQI3"/>
<evidence type="ECO:0000256" key="5">
    <source>
        <dbReference type="ARBA" id="ARBA00022655"/>
    </source>
</evidence>
<dbReference type="SUPFAM" id="SSF51735">
    <property type="entry name" value="NAD(P)-binding Rossmann-fold domains"/>
    <property type="match status" value="1"/>
</dbReference>
<dbReference type="NCBIfam" id="NF006083">
    <property type="entry name" value="PRK08229.1"/>
    <property type="match status" value="1"/>
</dbReference>
<dbReference type="NCBIfam" id="TIGR00745">
    <property type="entry name" value="apbA_panE"/>
    <property type="match status" value="1"/>
</dbReference>
<dbReference type="InterPro" id="IPR036291">
    <property type="entry name" value="NAD(P)-bd_dom_sf"/>
</dbReference>
<evidence type="ECO:0000313" key="14">
    <source>
        <dbReference type="Proteomes" id="UP000243900"/>
    </source>
</evidence>
<dbReference type="InterPro" id="IPR013332">
    <property type="entry name" value="KPR_N"/>
</dbReference>
<reference evidence="14" key="1">
    <citation type="submission" date="2018-02" db="EMBL/GenBank/DDBJ databases">
        <title>Genome sequencing of Solimonas sp. HR-BB.</title>
        <authorList>
            <person name="Lee Y."/>
            <person name="Jeon C.O."/>
        </authorList>
    </citation>
    <scope>NUCLEOTIDE SEQUENCE [LARGE SCALE GENOMIC DNA]</scope>
    <source>
        <strain evidence="14">HR-E</strain>
    </source>
</reference>
<keyword evidence="14" id="KW-1185">Reference proteome</keyword>
<comment type="similarity">
    <text evidence="2 10">Belongs to the ketopantoate reductase family.</text>
</comment>
<evidence type="ECO:0000256" key="1">
    <source>
        <dbReference type="ARBA" id="ARBA00004994"/>
    </source>
</evidence>
<dbReference type="SUPFAM" id="SSF48179">
    <property type="entry name" value="6-phosphogluconate dehydrogenase C-terminal domain-like"/>
    <property type="match status" value="1"/>
</dbReference>
<comment type="caution">
    <text evidence="13">The sequence shown here is derived from an EMBL/GenBank/DDBJ whole genome shotgun (WGS) entry which is preliminary data.</text>
</comment>
<evidence type="ECO:0000256" key="10">
    <source>
        <dbReference type="RuleBase" id="RU362068"/>
    </source>
</evidence>
<dbReference type="InterPro" id="IPR013328">
    <property type="entry name" value="6PGD_dom2"/>
</dbReference>
<dbReference type="GO" id="GO:0015940">
    <property type="term" value="P:pantothenate biosynthetic process"/>
    <property type="evidence" value="ECO:0007669"/>
    <property type="project" value="UniProtKB-UniPathway"/>
</dbReference>
<dbReference type="GO" id="GO:0008677">
    <property type="term" value="F:2-dehydropantoate 2-reductase activity"/>
    <property type="evidence" value="ECO:0007669"/>
    <property type="project" value="UniProtKB-EC"/>
</dbReference>
<dbReference type="Pfam" id="PF08546">
    <property type="entry name" value="ApbA_C"/>
    <property type="match status" value="1"/>
</dbReference>
<gene>
    <name evidence="13" type="ORF">C5O18_09370</name>
</gene>
<dbReference type="InterPro" id="IPR013752">
    <property type="entry name" value="KPA_reductase"/>
</dbReference>
<keyword evidence="6 10" id="KW-0521">NADP</keyword>
<evidence type="ECO:0000256" key="9">
    <source>
        <dbReference type="ARBA" id="ARBA00048793"/>
    </source>
</evidence>
<dbReference type="Gene3D" id="3.40.50.720">
    <property type="entry name" value="NAD(P)-binding Rossmann-like Domain"/>
    <property type="match status" value="1"/>
</dbReference>
<evidence type="ECO:0000259" key="12">
    <source>
        <dbReference type="Pfam" id="PF08546"/>
    </source>
</evidence>
<feature type="domain" description="Ketopantoate reductase N-terminal" evidence="11">
    <location>
        <begin position="4"/>
        <end position="155"/>
    </location>
</feature>
<evidence type="ECO:0000256" key="8">
    <source>
        <dbReference type="ARBA" id="ARBA00032024"/>
    </source>
</evidence>
<name>A0A2P6AQI3_9GAMM</name>
<evidence type="ECO:0000313" key="13">
    <source>
        <dbReference type="EMBL" id="PQA31199.1"/>
    </source>
</evidence>
<dbReference type="EMBL" id="PTQZ01000305">
    <property type="protein sequence ID" value="PQA31199.1"/>
    <property type="molecule type" value="Genomic_DNA"/>
</dbReference>
<dbReference type="Proteomes" id="UP000243900">
    <property type="component" value="Unassembled WGS sequence"/>
</dbReference>
<dbReference type="OrthoDB" id="6530772at2"/>
<organism evidence="13 14">
    <name type="scientific">Amnimonas aquatica</name>
    <dbReference type="NCBI Taxonomy" id="2094561"/>
    <lineage>
        <taxon>Bacteria</taxon>
        <taxon>Pseudomonadati</taxon>
        <taxon>Pseudomonadota</taxon>
        <taxon>Gammaproteobacteria</taxon>
        <taxon>Moraxellales</taxon>
        <taxon>Moraxellaceae</taxon>
        <taxon>Amnimonas</taxon>
    </lineage>
</organism>
<accession>A0A2P6AQI3</accession>
<evidence type="ECO:0000259" key="11">
    <source>
        <dbReference type="Pfam" id="PF02558"/>
    </source>
</evidence>
<dbReference type="PANTHER" id="PTHR43765">
    <property type="entry name" value="2-DEHYDROPANTOATE 2-REDUCTASE-RELATED"/>
    <property type="match status" value="1"/>
</dbReference>
<proteinExistence type="inferred from homology"/>
<dbReference type="UniPathway" id="UPA00028">
    <property type="reaction ID" value="UER00004"/>
</dbReference>
<dbReference type="GO" id="GO:0005737">
    <property type="term" value="C:cytoplasm"/>
    <property type="evidence" value="ECO:0007669"/>
    <property type="project" value="TreeGrafter"/>
</dbReference>
<dbReference type="Gene3D" id="1.10.1040.10">
    <property type="entry name" value="N-(1-d-carboxylethyl)-l-norvaline Dehydrogenase, domain 2"/>
    <property type="match status" value="1"/>
</dbReference>
<sequence length="340" mass="36345">MALIGIHGAGSIGCYLGGRLAAAGSEVLLVGRERLRRELADSGLRVSDYRGADLRLAASAVRYDTSPAALAEADLVLVTVKSAATAQAGRELAAVLRPGTLVISFQNGLGNAAVLARELPEQVVLAGMVPFNVAHQGHGHFHQGSEGELDVAAHPGLAAWLPAFARAGLPVMPRGNMEAVLWGKLLLNLNNPVNALSGLPLKAELSQRDYRRCLALAQEEALTLMAAARIQPARLTPLPPHWIPRLMRVPDLLFRRLANRMLAIDPLARSSMWDDLEAGRATEIDWINGEVVRLGERLQLPAPVNARLVALVHAAEQGGRRDWRGDELLAQLQSAQAAAG</sequence>
<evidence type="ECO:0000256" key="4">
    <source>
        <dbReference type="ARBA" id="ARBA00019465"/>
    </source>
</evidence>
<dbReference type="PANTHER" id="PTHR43765:SF2">
    <property type="entry name" value="2-DEHYDROPANTOATE 2-REDUCTASE"/>
    <property type="match status" value="1"/>
</dbReference>
<evidence type="ECO:0000256" key="3">
    <source>
        <dbReference type="ARBA" id="ARBA00013014"/>
    </source>
</evidence>
<evidence type="ECO:0000256" key="7">
    <source>
        <dbReference type="ARBA" id="ARBA00023002"/>
    </source>
</evidence>
<dbReference type="Pfam" id="PF02558">
    <property type="entry name" value="ApbA"/>
    <property type="match status" value="1"/>
</dbReference>
<dbReference type="InterPro" id="IPR050838">
    <property type="entry name" value="Ketopantoate_reductase"/>
</dbReference>
<comment type="function">
    <text evidence="10">Catalyzes the NADPH-dependent reduction of ketopantoate into pantoic acid.</text>
</comment>
<keyword evidence="5 10" id="KW-0566">Pantothenate biosynthesis</keyword>
<protein>
    <recommendedName>
        <fullName evidence="4 10">2-dehydropantoate 2-reductase</fullName>
        <ecNumber evidence="3 10">1.1.1.169</ecNumber>
    </recommendedName>
    <alternativeName>
        <fullName evidence="8 10">Ketopantoate reductase</fullName>
    </alternativeName>
</protein>
<evidence type="ECO:0000256" key="6">
    <source>
        <dbReference type="ARBA" id="ARBA00022857"/>
    </source>
</evidence>
<dbReference type="RefSeq" id="WP_105193363.1">
    <property type="nucleotide sequence ID" value="NZ_PTQZ01000305.1"/>
</dbReference>
<keyword evidence="7 10" id="KW-0560">Oxidoreductase</keyword>
<evidence type="ECO:0000256" key="2">
    <source>
        <dbReference type="ARBA" id="ARBA00007870"/>
    </source>
</evidence>
<dbReference type="GO" id="GO:0050661">
    <property type="term" value="F:NADP binding"/>
    <property type="evidence" value="ECO:0007669"/>
    <property type="project" value="TreeGrafter"/>
</dbReference>
<dbReference type="InterPro" id="IPR003710">
    <property type="entry name" value="ApbA"/>
</dbReference>
<dbReference type="EC" id="1.1.1.169" evidence="3 10"/>
<comment type="catalytic activity">
    <reaction evidence="9 10">
        <text>(R)-pantoate + NADP(+) = 2-dehydropantoate + NADPH + H(+)</text>
        <dbReference type="Rhea" id="RHEA:16233"/>
        <dbReference type="ChEBI" id="CHEBI:11561"/>
        <dbReference type="ChEBI" id="CHEBI:15378"/>
        <dbReference type="ChEBI" id="CHEBI:15980"/>
        <dbReference type="ChEBI" id="CHEBI:57783"/>
        <dbReference type="ChEBI" id="CHEBI:58349"/>
        <dbReference type="EC" id="1.1.1.169"/>
    </reaction>
</comment>